<keyword evidence="6" id="KW-0067">ATP-binding</keyword>
<dbReference type="AlphaFoldDB" id="A0A3R9NQP8"/>
<sequence length="363" mass="40267">MAFEAGQVIGEYEIVRVLGSGGHGSVYEAKHLISQRPEALKVLRPEQTDTPEMTERFRREIQLLGSLNHPNIARLHNAFYFDEQLVMIMELVEGENLRSRSLRMRIPIRHLVDFAAEVVSALDYAHQAGVVHRDIKPSNIMVGANGSVKLLDFGIATKERATDLTATGSFIGSPTHMSPEQFRGERATAQSDFYSLGVTLYELIAGQPPLQGANTYELMMAHIHKVPVSLSTLRPDIPAHLSNVIDRALAKDPARKFVTAAEFLAELRLHNVAASTEGTTETPAPSWQRISTDEFNKQPSSGVASLPLEPVIRTLAAYIGPIAKVVVNRLAKQYGDLDKIYTEASKHIENDADRQKFLRSRPR</sequence>
<evidence type="ECO:0000256" key="5">
    <source>
        <dbReference type="ARBA" id="ARBA00022777"/>
    </source>
</evidence>
<evidence type="ECO:0000259" key="7">
    <source>
        <dbReference type="PROSITE" id="PS50011"/>
    </source>
</evidence>
<dbReference type="InterPro" id="IPR058395">
    <property type="entry name" value="DUF8082"/>
</dbReference>
<reference evidence="8 9" key="1">
    <citation type="submission" date="2018-12" db="EMBL/GenBank/DDBJ databases">
        <title>Sequencing of bacterial isolates from soil warming experiment in Harvard Forest, Massachusetts, USA.</title>
        <authorList>
            <person name="Deangelis K."/>
        </authorList>
    </citation>
    <scope>NUCLEOTIDE SEQUENCE [LARGE SCALE GENOMIC DNA]</scope>
    <source>
        <strain evidence="8 9">EB153</strain>
    </source>
</reference>
<dbReference type="CDD" id="cd14014">
    <property type="entry name" value="STKc_PknB_like"/>
    <property type="match status" value="1"/>
</dbReference>
<evidence type="ECO:0000256" key="6">
    <source>
        <dbReference type="ARBA" id="ARBA00022840"/>
    </source>
</evidence>
<gene>
    <name evidence="8" type="ORF">EDE15_0209</name>
</gene>
<keyword evidence="2 8" id="KW-0723">Serine/threonine-protein kinase</keyword>
<dbReference type="Proteomes" id="UP000269669">
    <property type="component" value="Unassembled WGS sequence"/>
</dbReference>
<evidence type="ECO:0000256" key="2">
    <source>
        <dbReference type="ARBA" id="ARBA00022527"/>
    </source>
</evidence>
<evidence type="ECO:0000256" key="4">
    <source>
        <dbReference type="ARBA" id="ARBA00022741"/>
    </source>
</evidence>
<dbReference type="FunFam" id="3.30.200.20:FF:000042">
    <property type="entry name" value="Aurora kinase A"/>
    <property type="match status" value="1"/>
</dbReference>
<dbReference type="Pfam" id="PF26309">
    <property type="entry name" value="DUF8082"/>
    <property type="match status" value="1"/>
</dbReference>
<dbReference type="PANTHER" id="PTHR43289:SF6">
    <property type="entry name" value="SERINE_THREONINE-PROTEIN KINASE NEKL-3"/>
    <property type="match status" value="1"/>
</dbReference>
<dbReference type="PANTHER" id="PTHR43289">
    <property type="entry name" value="MITOGEN-ACTIVATED PROTEIN KINASE KINASE KINASE 20-RELATED"/>
    <property type="match status" value="1"/>
</dbReference>
<dbReference type="InterPro" id="IPR000719">
    <property type="entry name" value="Prot_kinase_dom"/>
</dbReference>
<evidence type="ECO:0000313" key="9">
    <source>
        <dbReference type="Proteomes" id="UP000269669"/>
    </source>
</evidence>
<keyword evidence="5 8" id="KW-0418">Kinase</keyword>
<protein>
    <recommendedName>
        <fullName evidence="1">non-specific serine/threonine protein kinase</fullName>
        <ecNumber evidence="1">2.7.11.1</ecNumber>
    </recommendedName>
</protein>
<feature type="domain" description="Protein kinase" evidence="7">
    <location>
        <begin position="12"/>
        <end position="273"/>
    </location>
</feature>
<keyword evidence="4" id="KW-0547">Nucleotide-binding</keyword>
<dbReference type="InterPro" id="IPR011009">
    <property type="entry name" value="Kinase-like_dom_sf"/>
</dbReference>
<dbReference type="GO" id="GO:0005524">
    <property type="term" value="F:ATP binding"/>
    <property type="evidence" value="ECO:0007669"/>
    <property type="project" value="UniProtKB-KW"/>
</dbReference>
<dbReference type="SUPFAM" id="SSF56112">
    <property type="entry name" value="Protein kinase-like (PK-like)"/>
    <property type="match status" value="1"/>
</dbReference>
<dbReference type="RefSeq" id="WP_125483567.1">
    <property type="nucleotide sequence ID" value="NZ_RSDW01000001.1"/>
</dbReference>
<dbReference type="Gene3D" id="3.30.200.20">
    <property type="entry name" value="Phosphorylase Kinase, domain 1"/>
    <property type="match status" value="1"/>
</dbReference>
<dbReference type="OrthoDB" id="111294at2"/>
<evidence type="ECO:0000256" key="1">
    <source>
        <dbReference type="ARBA" id="ARBA00012513"/>
    </source>
</evidence>
<evidence type="ECO:0000256" key="3">
    <source>
        <dbReference type="ARBA" id="ARBA00022679"/>
    </source>
</evidence>
<dbReference type="Gene3D" id="1.10.510.10">
    <property type="entry name" value="Transferase(Phosphotransferase) domain 1"/>
    <property type="match status" value="1"/>
</dbReference>
<dbReference type="GO" id="GO:0004674">
    <property type="term" value="F:protein serine/threonine kinase activity"/>
    <property type="evidence" value="ECO:0007669"/>
    <property type="project" value="UniProtKB-KW"/>
</dbReference>
<dbReference type="EC" id="2.7.11.1" evidence="1"/>
<dbReference type="EMBL" id="RSDW01000001">
    <property type="protein sequence ID" value="RSL14744.1"/>
    <property type="molecule type" value="Genomic_DNA"/>
</dbReference>
<keyword evidence="3" id="KW-0808">Transferase</keyword>
<name>A0A3R9NQP8_9BACT</name>
<dbReference type="FunFam" id="1.10.510.10:FF:000021">
    <property type="entry name" value="Serine/threonine protein kinase"/>
    <property type="match status" value="1"/>
</dbReference>
<accession>A0A3R9NQP8</accession>
<dbReference type="PROSITE" id="PS50011">
    <property type="entry name" value="PROTEIN_KINASE_DOM"/>
    <property type="match status" value="1"/>
</dbReference>
<dbReference type="SMART" id="SM00220">
    <property type="entry name" value="S_TKc"/>
    <property type="match status" value="1"/>
</dbReference>
<dbReference type="PROSITE" id="PS00108">
    <property type="entry name" value="PROTEIN_KINASE_ST"/>
    <property type="match status" value="1"/>
</dbReference>
<dbReference type="InterPro" id="IPR008271">
    <property type="entry name" value="Ser/Thr_kinase_AS"/>
</dbReference>
<organism evidence="8 9">
    <name type="scientific">Edaphobacter aggregans</name>
    <dbReference type="NCBI Taxonomy" id="570835"/>
    <lineage>
        <taxon>Bacteria</taxon>
        <taxon>Pseudomonadati</taxon>
        <taxon>Acidobacteriota</taxon>
        <taxon>Terriglobia</taxon>
        <taxon>Terriglobales</taxon>
        <taxon>Acidobacteriaceae</taxon>
        <taxon>Edaphobacter</taxon>
    </lineage>
</organism>
<evidence type="ECO:0000313" key="8">
    <source>
        <dbReference type="EMBL" id="RSL14744.1"/>
    </source>
</evidence>
<dbReference type="Pfam" id="PF00069">
    <property type="entry name" value="Pkinase"/>
    <property type="match status" value="1"/>
</dbReference>
<keyword evidence="9" id="KW-1185">Reference proteome</keyword>
<proteinExistence type="predicted"/>
<comment type="caution">
    <text evidence="8">The sequence shown here is derived from an EMBL/GenBank/DDBJ whole genome shotgun (WGS) entry which is preliminary data.</text>
</comment>